<protein>
    <recommendedName>
        <fullName evidence="3">EF-hand domain-containing protein</fullName>
    </recommendedName>
</protein>
<reference evidence="1 2" key="1">
    <citation type="journal article" date="2021" name="Sci. Rep.">
        <title>The distribution of antibiotic resistance genes in chicken gut microbiota commensals.</title>
        <authorList>
            <person name="Juricova H."/>
            <person name="Matiasovicova J."/>
            <person name="Kubasova T."/>
            <person name="Cejkova D."/>
            <person name="Rychlik I."/>
        </authorList>
    </citation>
    <scope>NUCLEOTIDE SEQUENCE [LARGE SCALE GENOMIC DNA]</scope>
    <source>
        <strain evidence="1 2">An431b</strain>
    </source>
</reference>
<accession>A0ABS2GBV3</accession>
<organism evidence="1 2">
    <name type="scientific">Anaerotignum lactatifermentans</name>
    <dbReference type="NCBI Taxonomy" id="160404"/>
    <lineage>
        <taxon>Bacteria</taxon>
        <taxon>Bacillati</taxon>
        <taxon>Bacillota</taxon>
        <taxon>Clostridia</taxon>
        <taxon>Lachnospirales</taxon>
        <taxon>Anaerotignaceae</taxon>
        <taxon>Anaerotignum</taxon>
    </lineage>
</organism>
<dbReference type="Proteomes" id="UP000729290">
    <property type="component" value="Unassembled WGS sequence"/>
</dbReference>
<dbReference type="RefSeq" id="WP_205134589.1">
    <property type="nucleotide sequence ID" value="NZ_JACSNT010000029.1"/>
</dbReference>
<name>A0ABS2GBV3_9FIRM</name>
<evidence type="ECO:0008006" key="3">
    <source>
        <dbReference type="Google" id="ProtNLM"/>
    </source>
</evidence>
<evidence type="ECO:0000313" key="1">
    <source>
        <dbReference type="EMBL" id="MBM6878964.1"/>
    </source>
</evidence>
<comment type="caution">
    <text evidence="1">The sequence shown here is derived from an EMBL/GenBank/DDBJ whole genome shotgun (WGS) entry which is preliminary data.</text>
</comment>
<proteinExistence type="predicted"/>
<gene>
    <name evidence="1" type="ORF">H9X83_12565</name>
</gene>
<dbReference type="EMBL" id="JACSNV010000032">
    <property type="protein sequence ID" value="MBM6878964.1"/>
    <property type="molecule type" value="Genomic_DNA"/>
</dbReference>
<evidence type="ECO:0000313" key="2">
    <source>
        <dbReference type="Proteomes" id="UP000729290"/>
    </source>
</evidence>
<keyword evidence="2" id="KW-1185">Reference proteome</keyword>
<sequence length="66" mass="7713">MSFFRKPFDLNRDGKVSGREKALAFGFLMHMIEEEEEQARREQELEDLAAECLADQEYDNKTHGGF</sequence>